<dbReference type="PANTHER" id="PTHR46579:SF1">
    <property type="entry name" value="F5_8 TYPE C DOMAIN-CONTAINING PROTEIN"/>
    <property type="match status" value="1"/>
</dbReference>
<dbReference type="PANTHER" id="PTHR46579">
    <property type="entry name" value="F5/8 TYPE C DOMAIN-CONTAINING PROTEIN-RELATED"/>
    <property type="match status" value="1"/>
</dbReference>
<name>A0A166EFS1_9AGAM</name>
<protein>
    <submittedName>
        <fullName evidence="2">Uncharacterized protein</fullName>
    </submittedName>
</protein>
<dbReference type="STRING" id="436010.A0A166EFS1"/>
<reference evidence="2 3" key="1">
    <citation type="journal article" date="2016" name="Mol. Biol. Evol.">
        <title>Comparative Genomics of Early-Diverging Mushroom-Forming Fungi Provides Insights into the Origins of Lignocellulose Decay Capabilities.</title>
        <authorList>
            <person name="Nagy L.G."/>
            <person name="Riley R."/>
            <person name="Tritt A."/>
            <person name="Adam C."/>
            <person name="Daum C."/>
            <person name="Floudas D."/>
            <person name="Sun H."/>
            <person name="Yadav J.S."/>
            <person name="Pangilinan J."/>
            <person name="Larsson K.H."/>
            <person name="Matsuura K."/>
            <person name="Barry K."/>
            <person name="Labutti K."/>
            <person name="Kuo R."/>
            <person name="Ohm R.A."/>
            <person name="Bhattacharya S.S."/>
            <person name="Shirouzu T."/>
            <person name="Yoshinaga Y."/>
            <person name="Martin F.M."/>
            <person name="Grigoriev I.V."/>
            <person name="Hibbett D.S."/>
        </authorList>
    </citation>
    <scope>NUCLEOTIDE SEQUENCE [LARGE SCALE GENOMIC DNA]</scope>
    <source>
        <strain evidence="2 3">CBS 109695</strain>
    </source>
</reference>
<proteinExistence type="predicted"/>
<dbReference type="Proteomes" id="UP000076532">
    <property type="component" value="Unassembled WGS sequence"/>
</dbReference>
<dbReference type="OrthoDB" id="2669721at2759"/>
<keyword evidence="3" id="KW-1185">Reference proteome</keyword>
<accession>A0A166EFS1</accession>
<organism evidence="2 3">
    <name type="scientific">Athelia psychrophila</name>
    <dbReference type="NCBI Taxonomy" id="1759441"/>
    <lineage>
        <taxon>Eukaryota</taxon>
        <taxon>Fungi</taxon>
        <taxon>Dikarya</taxon>
        <taxon>Basidiomycota</taxon>
        <taxon>Agaricomycotina</taxon>
        <taxon>Agaricomycetes</taxon>
        <taxon>Agaricomycetidae</taxon>
        <taxon>Atheliales</taxon>
        <taxon>Atheliaceae</taxon>
        <taxon>Athelia</taxon>
    </lineage>
</organism>
<gene>
    <name evidence="2" type="ORF">FIBSPDRAFT_912412</name>
</gene>
<dbReference type="EMBL" id="KV417601">
    <property type="protein sequence ID" value="KZP15721.1"/>
    <property type="molecule type" value="Genomic_DNA"/>
</dbReference>
<evidence type="ECO:0000313" key="3">
    <source>
        <dbReference type="Proteomes" id="UP000076532"/>
    </source>
</evidence>
<evidence type="ECO:0000313" key="2">
    <source>
        <dbReference type="EMBL" id="KZP15721.1"/>
    </source>
</evidence>
<feature type="region of interest" description="Disordered" evidence="1">
    <location>
        <begin position="47"/>
        <end position="108"/>
    </location>
</feature>
<evidence type="ECO:0000256" key="1">
    <source>
        <dbReference type="SAM" id="MobiDB-lite"/>
    </source>
</evidence>
<sequence length="973" mass="109675">MSPTEYFCDCEKHCRQKKSVSRTTYYAHAAHRQPVVRTFADFTANTGPHTGIPTLPAAQDASGSRSVPHEPPARKKRRTATELESLDENHTNTSALSPAQPAQPAPPAELEAPITLEELQTAQAYIELLKAATLDESPLDIETLARLRNPLNDVLDLDPDLRLSIDLFLASINGSQQTYTDARAGVLRRHPEDEILSHAQMKSRLVELTGVTSIRDDMCVNSCMAFTGPNKDLTHCSEPNCNQPRYLPNGAARQQFHTIPLGPQLQALWRTEEGARNMRHRSERTAEILAEMEANGNSIPVLDDVYCGSDYIAAVRRGDITTDDMVLIFSIDGAQLYESKQSDCWIYIWIICDLSPELRYKKKYVLPGGFIPGPFKPKHPDSYLYTGLHHVSALQKEGLMVWDALEKRFFRSFIYLLLDTADGPGMQYLNGLVGHSGAYGCRLYCPVKSRHKPGVGIYYPAHLKPDNYTVHGCDHPDVDVKHIPRPSTAEYEHNLRHVLQSQTIAQYKQRRLATGISKQSIFSGLPSNRTLPVPHSFPADLMHLVSLNLTDLLMLLWRGTLDCDTADNRDTWDWAVFFGDVWKSHGKVVAQTKSYLPGSFDRPPRNPAEKMNSGYKAWEWLMYMFALGPGLFYGILPNVYWKHHCKLVAGIRLLQQRSISAPQIVESHRLLISFVEDFEQLYYQRKGERIHFCRQSLHALCHIAPETIRLGPYAYFTQWTMERTIGNLGEEIKQPSNPYANLSQRGVLRSQINALKSMFPDLEPDATHRPRGSIDLGDGYVLLRARQRNAKTIDGAEGDAVREYLEEQGLCDFDDDEYPNIIKWARLMLPTKQIARTFWRESLKALEDTRMSRNVKVLIDGQIHLAEVQFFFIIEKEGEDDIPLALVSRYAAPNAELLRESVGTLCCCEYQGELGFEVVAAKSIQSVVAMVPFGNADSENDIRFLVEKPGLDVACMGGAEEQEQEAGEDGDVE</sequence>
<dbReference type="AlphaFoldDB" id="A0A166EFS1"/>